<keyword evidence="2" id="KW-1185">Reference proteome</keyword>
<sequence length="94" mass="11076">MEPYCNCKSQYVSDRLLEEKSSSQNSVNSFATECFSLECIRQNTSKDILELYLRILRILCWLQKLPSEMLSVMRGNKNCGNENIKWQRYNLKSL</sequence>
<name>A0AAE1LQM9_9NEOP</name>
<protein>
    <submittedName>
        <fullName evidence="1">Cytochrome P450 704C1</fullName>
    </submittedName>
</protein>
<reference evidence="1" key="1">
    <citation type="submission" date="2021-07" db="EMBL/GenBank/DDBJ databases">
        <authorList>
            <person name="Catto M.A."/>
            <person name="Jacobson A."/>
            <person name="Kennedy G."/>
            <person name="Labadie P."/>
            <person name="Hunt B.G."/>
            <person name="Srinivasan R."/>
        </authorList>
    </citation>
    <scope>NUCLEOTIDE SEQUENCE</scope>
    <source>
        <strain evidence="1">PL_HMW_Pooled</strain>
        <tissue evidence="1">Head</tissue>
    </source>
</reference>
<evidence type="ECO:0000313" key="2">
    <source>
        <dbReference type="Proteomes" id="UP001219518"/>
    </source>
</evidence>
<accession>A0AAE1LQM9</accession>
<dbReference type="EMBL" id="JAHWGI010001372">
    <property type="protein sequence ID" value="KAK3929016.1"/>
    <property type="molecule type" value="Genomic_DNA"/>
</dbReference>
<dbReference type="Proteomes" id="UP001219518">
    <property type="component" value="Unassembled WGS sequence"/>
</dbReference>
<gene>
    <name evidence="1" type="ORF">KUF71_017299</name>
</gene>
<dbReference type="AlphaFoldDB" id="A0AAE1LQM9"/>
<reference evidence="1" key="2">
    <citation type="journal article" date="2023" name="BMC Genomics">
        <title>Pest status, molecular evolution, and epigenetic factors derived from the genome assembly of Frankliniella fusca, a thysanopteran phytovirus vector.</title>
        <authorList>
            <person name="Catto M.A."/>
            <person name="Labadie P.E."/>
            <person name="Jacobson A.L."/>
            <person name="Kennedy G.G."/>
            <person name="Srinivasan R."/>
            <person name="Hunt B.G."/>
        </authorList>
    </citation>
    <scope>NUCLEOTIDE SEQUENCE</scope>
    <source>
        <strain evidence="1">PL_HMW_Pooled</strain>
    </source>
</reference>
<comment type="caution">
    <text evidence="1">The sequence shown here is derived from an EMBL/GenBank/DDBJ whole genome shotgun (WGS) entry which is preliminary data.</text>
</comment>
<evidence type="ECO:0000313" key="1">
    <source>
        <dbReference type="EMBL" id="KAK3929016.1"/>
    </source>
</evidence>
<proteinExistence type="predicted"/>
<organism evidence="1 2">
    <name type="scientific">Frankliniella fusca</name>
    <dbReference type="NCBI Taxonomy" id="407009"/>
    <lineage>
        <taxon>Eukaryota</taxon>
        <taxon>Metazoa</taxon>
        <taxon>Ecdysozoa</taxon>
        <taxon>Arthropoda</taxon>
        <taxon>Hexapoda</taxon>
        <taxon>Insecta</taxon>
        <taxon>Pterygota</taxon>
        <taxon>Neoptera</taxon>
        <taxon>Paraneoptera</taxon>
        <taxon>Thysanoptera</taxon>
        <taxon>Terebrantia</taxon>
        <taxon>Thripoidea</taxon>
        <taxon>Thripidae</taxon>
        <taxon>Frankliniella</taxon>
    </lineage>
</organism>